<sequence>MATFTVKDCRQLPTTNYQLPHLKPLTPAQLETWVMQARRHTQEGKLPNYIPLLAQANPNWLAVQIQTVTEQSYNAGDTHCTFPLMSVVKPFILLFLLQQLGAKVVFSHVGMKPSDLPFNSLTQLIADEGFPRNTMINSGAIALCSILPGINAFSRCENLRLWLNQTAGCQLTLDNQMLDSVRSLPNDRNLAITRLLTKAGNIHSPETTLDAYNHVCCLAGTVADLARIGMLLVQAHDAIAPQNRRIVNATMTTCGLYQASARFASEVGLPTKSGVSGAILSIVPTQGAIACYSPGLDETGNSKAGIFLIQQLAQNLNLSIFG</sequence>
<dbReference type="Pfam" id="PF04960">
    <property type="entry name" value="Glutaminase"/>
    <property type="match status" value="1"/>
</dbReference>
<dbReference type="GO" id="GO:0006543">
    <property type="term" value="P:L-glutamine catabolic process"/>
    <property type="evidence" value="ECO:0007669"/>
    <property type="project" value="TreeGrafter"/>
</dbReference>
<dbReference type="SUPFAM" id="SSF56601">
    <property type="entry name" value="beta-lactamase/transpeptidase-like"/>
    <property type="match status" value="1"/>
</dbReference>
<comment type="catalytic activity">
    <reaction evidence="5 6">
        <text>L-glutamine + H2O = L-glutamate + NH4(+)</text>
        <dbReference type="Rhea" id="RHEA:15889"/>
        <dbReference type="ChEBI" id="CHEBI:15377"/>
        <dbReference type="ChEBI" id="CHEBI:28938"/>
        <dbReference type="ChEBI" id="CHEBI:29985"/>
        <dbReference type="ChEBI" id="CHEBI:58359"/>
        <dbReference type="EC" id="3.5.1.2"/>
    </reaction>
</comment>
<keyword evidence="6" id="KW-0007">Acetylation</keyword>
<dbReference type="GO" id="GO:0004359">
    <property type="term" value="F:glutaminase activity"/>
    <property type="evidence" value="ECO:0007669"/>
    <property type="project" value="UniProtKB-UniRule"/>
</dbReference>
<comment type="similarity">
    <text evidence="1 6">Belongs to the glutaminase family.</text>
</comment>
<comment type="caution">
    <text evidence="7">The sequence shown here is derived from an EMBL/GenBank/DDBJ whole genome shotgun (WGS) entry which is preliminary data.</text>
</comment>
<keyword evidence="4 6" id="KW-0378">Hydrolase</keyword>
<dbReference type="PANTHER" id="PTHR12544">
    <property type="entry name" value="GLUTAMINASE"/>
    <property type="match status" value="1"/>
</dbReference>
<reference evidence="7 8" key="1">
    <citation type="journal article" date="2019" name="Genome Biol. Evol.">
        <title>Day and night: Metabolic profiles and evolutionary relationships of six axenic non-marine cyanobacteria.</title>
        <authorList>
            <person name="Will S.E."/>
            <person name="Henke P."/>
            <person name="Boedeker C."/>
            <person name="Huang S."/>
            <person name="Brinkmann H."/>
            <person name="Rohde M."/>
            <person name="Jarek M."/>
            <person name="Friedl T."/>
            <person name="Seufert S."/>
            <person name="Schumacher M."/>
            <person name="Overmann J."/>
            <person name="Neumann-Schaal M."/>
            <person name="Petersen J."/>
        </authorList>
    </citation>
    <scope>NUCLEOTIDE SEQUENCE [LARGE SCALE GENOMIC DNA]</scope>
    <source>
        <strain evidence="7 8">SAG 39.79</strain>
    </source>
</reference>
<accession>A0AB37UF31</accession>
<feature type="binding site" evidence="6">
    <location>
        <position position="212"/>
    </location>
    <ligand>
        <name>substrate</name>
    </ligand>
</feature>
<comment type="caution">
    <text evidence="6">Lacks conserved residue(s) required for the propagation of feature annotation.</text>
</comment>
<evidence type="ECO:0000256" key="6">
    <source>
        <dbReference type="HAMAP-Rule" id="MF_00313"/>
    </source>
</evidence>
<evidence type="ECO:0000313" key="8">
    <source>
        <dbReference type="Proteomes" id="UP000282574"/>
    </source>
</evidence>
<feature type="binding site" evidence="6">
    <location>
        <position position="275"/>
    </location>
    <ligand>
        <name>substrate</name>
    </ligand>
</feature>
<feature type="binding site" evidence="6">
    <location>
        <position position="257"/>
    </location>
    <ligand>
        <name>substrate</name>
    </ligand>
</feature>
<dbReference type="AlphaFoldDB" id="A0AB37UF31"/>
<evidence type="ECO:0000256" key="4">
    <source>
        <dbReference type="ARBA" id="ARBA00022801"/>
    </source>
</evidence>
<evidence type="ECO:0000313" key="7">
    <source>
        <dbReference type="EMBL" id="RUT09362.1"/>
    </source>
</evidence>
<dbReference type="GO" id="GO:0006537">
    <property type="term" value="P:glutamate biosynthetic process"/>
    <property type="evidence" value="ECO:0007669"/>
    <property type="project" value="TreeGrafter"/>
</dbReference>
<dbReference type="Gene3D" id="3.40.710.10">
    <property type="entry name" value="DD-peptidase/beta-lactamase superfamily"/>
    <property type="match status" value="1"/>
</dbReference>
<name>A0AB37UF31_9CYAN</name>
<feature type="binding site" evidence="6">
    <location>
        <position position="137"/>
    </location>
    <ligand>
        <name>substrate</name>
    </ligand>
</feature>
<proteinExistence type="inferred from homology"/>
<comment type="subunit">
    <text evidence="2 6">Homotetramer.</text>
</comment>
<keyword evidence="8" id="KW-1185">Reference proteome</keyword>
<evidence type="ECO:0000256" key="1">
    <source>
        <dbReference type="ARBA" id="ARBA00011076"/>
    </source>
</evidence>
<evidence type="ECO:0000256" key="5">
    <source>
        <dbReference type="ARBA" id="ARBA00049534"/>
    </source>
</evidence>
<dbReference type="InterPro" id="IPR012338">
    <property type="entry name" value="Beta-lactam/transpept-like"/>
</dbReference>
<dbReference type="EMBL" id="RSCK01000048">
    <property type="protein sequence ID" value="RUT09362.1"/>
    <property type="molecule type" value="Genomic_DNA"/>
</dbReference>
<dbReference type="Proteomes" id="UP000282574">
    <property type="component" value="Unassembled WGS sequence"/>
</dbReference>
<dbReference type="PANTHER" id="PTHR12544:SF29">
    <property type="entry name" value="GLUTAMINASE"/>
    <property type="match status" value="1"/>
</dbReference>
<protein>
    <recommendedName>
        <fullName evidence="3 6">Glutaminase</fullName>
        <ecNumber evidence="3 6">3.5.1.2</ecNumber>
    </recommendedName>
</protein>
<dbReference type="InterPro" id="IPR015868">
    <property type="entry name" value="Glutaminase"/>
</dbReference>
<dbReference type="EC" id="3.5.1.2" evidence="3 6"/>
<feature type="binding site" evidence="6">
    <location>
        <position position="86"/>
    </location>
    <ligand>
        <name>substrate</name>
    </ligand>
</feature>
<dbReference type="NCBIfam" id="TIGR03814">
    <property type="entry name" value="Gln_ase"/>
    <property type="match status" value="1"/>
</dbReference>
<organism evidence="7 8">
    <name type="scientific">Chroococcidiopsis cubana SAG 39.79</name>
    <dbReference type="NCBI Taxonomy" id="388085"/>
    <lineage>
        <taxon>Bacteria</taxon>
        <taxon>Bacillati</taxon>
        <taxon>Cyanobacteriota</taxon>
        <taxon>Cyanophyceae</taxon>
        <taxon>Chroococcidiopsidales</taxon>
        <taxon>Chroococcidiopsidaceae</taxon>
        <taxon>Chroococcidiopsis</taxon>
    </lineage>
</organism>
<feature type="binding site" evidence="6">
    <location>
        <position position="189"/>
    </location>
    <ligand>
        <name>substrate</name>
    </ligand>
</feature>
<evidence type="ECO:0000256" key="3">
    <source>
        <dbReference type="ARBA" id="ARBA00012918"/>
    </source>
</evidence>
<dbReference type="RefSeq" id="WP_241994316.1">
    <property type="nucleotide sequence ID" value="NZ_JAVKZF010000002.1"/>
</dbReference>
<evidence type="ECO:0000256" key="2">
    <source>
        <dbReference type="ARBA" id="ARBA00011881"/>
    </source>
</evidence>
<gene>
    <name evidence="6" type="primary">glsA</name>
    <name evidence="7" type="ORF">DSM107010_45650</name>
</gene>
<dbReference type="HAMAP" id="MF_00313">
    <property type="entry name" value="Glutaminase"/>
    <property type="match status" value="1"/>
</dbReference>